<organism evidence="2 3">
    <name type="scientific">Luteimonas salinisoli</name>
    <dbReference type="NCBI Taxonomy" id="2752307"/>
    <lineage>
        <taxon>Bacteria</taxon>
        <taxon>Pseudomonadati</taxon>
        <taxon>Pseudomonadota</taxon>
        <taxon>Gammaproteobacteria</taxon>
        <taxon>Lysobacterales</taxon>
        <taxon>Lysobacteraceae</taxon>
        <taxon>Luteimonas</taxon>
    </lineage>
</organism>
<sequence>MREVKVYECCDWRGVILPLRFIAGSRGARFRQRERWLHEQQMNGRGVSSLRTGATRELQTTSLPQPDCKTDDINVLHCAPDTPSGSPLAVRERAPSGPDGAAAGAVRRDTAQQQHK</sequence>
<dbReference type="Proteomes" id="UP000578091">
    <property type="component" value="Unassembled WGS sequence"/>
</dbReference>
<reference evidence="2 3" key="1">
    <citation type="submission" date="2020-07" db="EMBL/GenBank/DDBJ databases">
        <title>Luteimonas sp. SJ-92.</title>
        <authorList>
            <person name="Huang X.-X."/>
            <person name="Xu L."/>
            <person name="Sun J.-Q."/>
        </authorList>
    </citation>
    <scope>NUCLEOTIDE SEQUENCE [LARGE SCALE GENOMIC DNA]</scope>
    <source>
        <strain evidence="2 3">SJ-92</strain>
    </source>
</reference>
<feature type="region of interest" description="Disordered" evidence="1">
    <location>
        <begin position="79"/>
        <end position="116"/>
    </location>
</feature>
<feature type="compositionally biased region" description="Low complexity" evidence="1">
    <location>
        <begin position="95"/>
        <end position="105"/>
    </location>
</feature>
<dbReference type="EMBL" id="JACCKA010000040">
    <property type="protein sequence ID" value="NZA25840.1"/>
    <property type="molecule type" value="Genomic_DNA"/>
</dbReference>
<accession>A0A853JB46</accession>
<evidence type="ECO:0000313" key="2">
    <source>
        <dbReference type="EMBL" id="NZA25840.1"/>
    </source>
</evidence>
<dbReference type="RefSeq" id="WP_180677643.1">
    <property type="nucleotide sequence ID" value="NZ_JACCKA010000040.1"/>
</dbReference>
<evidence type="ECO:0000256" key="1">
    <source>
        <dbReference type="SAM" id="MobiDB-lite"/>
    </source>
</evidence>
<keyword evidence="3" id="KW-1185">Reference proteome</keyword>
<proteinExistence type="predicted"/>
<gene>
    <name evidence="2" type="ORF">H0E84_05545</name>
</gene>
<comment type="caution">
    <text evidence="2">The sequence shown here is derived from an EMBL/GenBank/DDBJ whole genome shotgun (WGS) entry which is preliminary data.</text>
</comment>
<protein>
    <submittedName>
        <fullName evidence="2">Uncharacterized protein</fullName>
    </submittedName>
</protein>
<name>A0A853JB46_9GAMM</name>
<dbReference type="AlphaFoldDB" id="A0A853JB46"/>
<evidence type="ECO:0000313" key="3">
    <source>
        <dbReference type="Proteomes" id="UP000578091"/>
    </source>
</evidence>